<dbReference type="EMBL" id="JARYMX010000004">
    <property type="protein sequence ID" value="KAJ9552351.1"/>
    <property type="molecule type" value="Genomic_DNA"/>
</dbReference>
<organism evidence="2 3">
    <name type="scientific">Centaurea solstitialis</name>
    <name type="common">yellow star-thistle</name>
    <dbReference type="NCBI Taxonomy" id="347529"/>
    <lineage>
        <taxon>Eukaryota</taxon>
        <taxon>Viridiplantae</taxon>
        <taxon>Streptophyta</taxon>
        <taxon>Embryophyta</taxon>
        <taxon>Tracheophyta</taxon>
        <taxon>Spermatophyta</taxon>
        <taxon>Magnoliopsida</taxon>
        <taxon>eudicotyledons</taxon>
        <taxon>Gunneridae</taxon>
        <taxon>Pentapetalae</taxon>
        <taxon>asterids</taxon>
        <taxon>campanulids</taxon>
        <taxon>Asterales</taxon>
        <taxon>Asteraceae</taxon>
        <taxon>Carduoideae</taxon>
        <taxon>Cardueae</taxon>
        <taxon>Centaureinae</taxon>
        <taxon>Centaurea</taxon>
    </lineage>
</organism>
<sequence length="88" mass="9583">MEIEDKPDCHHLHHNSLMTLDLKFLILHPSCGILNSLVLKVIILAYVIQSQIMSSSVGLLKGGNILRGALDGILVYPGSNPRGVNLRA</sequence>
<name>A0AA38WL10_9ASTR</name>
<keyword evidence="1" id="KW-0472">Membrane</keyword>
<gene>
    <name evidence="2" type="ORF">OSB04_016396</name>
</gene>
<dbReference type="Proteomes" id="UP001172457">
    <property type="component" value="Chromosome 4"/>
</dbReference>
<dbReference type="AlphaFoldDB" id="A0AA38WL10"/>
<proteinExistence type="predicted"/>
<comment type="caution">
    <text evidence="2">The sequence shown here is derived from an EMBL/GenBank/DDBJ whole genome shotgun (WGS) entry which is preliminary data.</text>
</comment>
<reference evidence="2" key="1">
    <citation type="submission" date="2023-03" db="EMBL/GenBank/DDBJ databases">
        <title>Chromosome-scale reference genome and RAD-based genetic map of yellow starthistle (Centaurea solstitialis) reveal putative structural variation and QTLs associated with invader traits.</title>
        <authorList>
            <person name="Reatini B."/>
            <person name="Cang F.A."/>
            <person name="Jiang Q."/>
            <person name="Mckibben M.T.W."/>
            <person name="Barker M.S."/>
            <person name="Rieseberg L.H."/>
            <person name="Dlugosch K.M."/>
        </authorList>
    </citation>
    <scope>NUCLEOTIDE SEQUENCE</scope>
    <source>
        <strain evidence="2">CAN-66</strain>
        <tissue evidence="2">Leaf</tissue>
    </source>
</reference>
<evidence type="ECO:0000313" key="3">
    <source>
        <dbReference type="Proteomes" id="UP001172457"/>
    </source>
</evidence>
<feature type="transmembrane region" description="Helical" evidence="1">
    <location>
        <begin position="26"/>
        <end position="48"/>
    </location>
</feature>
<evidence type="ECO:0000313" key="2">
    <source>
        <dbReference type="EMBL" id="KAJ9552351.1"/>
    </source>
</evidence>
<protein>
    <submittedName>
        <fullName evidence="2">Uncharacterized protein</fullName>
    </submittedName>
</protein>
<keyword evidence="3" id="KW-1185">Reference proteome</keyword>
<keyword evidence="1" id="KW-1133">Transmembrane helix</keyword>
<accession>A0AA38WL10</accession>
<keyword evidence="1" id="KW-0812">Transmembrane</keyword>
<evidence type="ECO:0000256" key="1">
    <source>
        <dbReference type="SAM" id="Phobius"/>
    </source>
</evidence>